<evidence type="ECO:0000256" key="4">
    <source>
        <dbReference type="SAM" id="MobiDB-lite"/>
    </source>
</evidence>
<name>A0AB39BN79_9BACI</name>
<proteinExistence type="predicted"/>
<protein>
    <submittedName>
        <fullName evidence="6">Thermonuclease family protein</fullName>
    </submittedName>
</protein>
<keyword evidence="6" id="KW-0614">Plasmid</keyword>
<keyword evidence="2" id="KW-0255">Endonuclease</keyword>
<dbReference type="PROSITE" id="PS50830">
    <property type="entry name" value="TNASE_3"/>
    <property type="match status" value="1"/>
</dbReference>
<evidence type="ECO:0000259" key="5">
    <source>
        <dbReference type="PROSITE" id="PS50830"/>
    </source>
</evidence>
<accession>A0AB39BN79</accession>
<organism evidence="6">
    <name type="scientific">Alkalihalophilus sp. As8PL</name>
    <dbReference type="NCBI Taxonomy" id="3237103"/>
    <lineage>
        <taxon>Bacteria</taxon>
        <taxon>Bacillati</taxon>
        <taxon>Bacillota</taxon>
        <taxon>Bacilli</taxon>
        <taxon>Bacillales</taxon>
        <taxon>Bacillaceae</taxon>
        <taxon>Alkalihalophilus</taxon>
    </lineage>
</organism>
<dbReference type="SMART" id="SM00318">
    <property type="entry name" value="SNc"/>
    <property type="match status" value="1"/>
</dbReference>
<dbReference type="EMBL" id="CP162550">
    <property type="protein sequence ID" value="XDI35052.1"/>
    <property type="molecule type" value="Genomic_DNA"/>
</dbReference>
<reference evidence="6" key="1">
    <citation type="submission" date="2024-07" db="EMBL/GenBank/DDBJ databases">
        <title>Identification and characteristics of an arsenic-resistant bacterial isolate, which belongs to a novel species.</title>
        <authorList>
            <person name="Juszczyk A."/>
            <person name="Kowalczyk A."/>
            <person name="Was K."/>
            <person name="Kosowicz W."/>
            <person name="Budzyn A."/>
            <person name="Latowski D."/>
        </authorList>
    </citation>
    <scope>NUCLEOTIDE SEQUENCE</scope>
    <source>
        <strain evidence="6">As8PL</strain>
        <plasmid evidence="6">unnamed</plasmid>
    </source>
</reference>
<evidence type="ECO:0000256" key="2">
    <source>
        <dbReference type="ARBA" id="ARBA00022759"/>
    </source>
</evidence>
<gene>
    <name evidence="6" type="ORF">AB3N04_00820</name>
</gene>
<feature type="region of interest" description="Disordered" evidence="4">
    <location>
        <begin position="49"/>
        <end position="72"/>
    </location>
</feature>
<dbReference type="RefSeq" id="WP_368502670.1">
    <property type="nucleotide sequence ID" value="NZ_CP162550.1"/>
</dbReference>
<dbReference type="PANTHER" id="PTHR12302:SF3">
    <property type="entry name" value="SERINE_THREONINE-PROTEIN KINASE 31"/>
    <property type="match status" value="1"/>
</dbReference>
<feature type="domain" description="TNase-like" evidence="5">
    <location>
        <begin position="85"/>
        <end position="235"/>
    </location>
</feature>
<evidence type="ECO:0000256" key="3">
    <source>
        <dbReference type="ARBA" id="ARBA00022801"/>
    </source>
</evidence>
<dbReference type="Pfam" id="PF00565">
    <property type="entry name" value="SNase"/>
    <property type="match status" value="1"/>
</dbReference>
<dbReference type="InterPro" id="IPR016071">
    <property type="entry name" value="Staphylococal_nuclease_OB-fold"/>
</dbReference>
<evidence type="ECO:0000256" key="1">
    <source>
        <dbReference type="ARBA" id="ARBA00022722"/>
    </source>
</evidence>
<dbReference type="GO" id="GO:0016787">
    <property type="term" value="F:hydrolase activity"/>
    <property type="evidence" value="ECO:0007669"/>
    <property type="project" value="UniProtKB-KW"/>
</dbReference>
<geneLocation type="plasmid" evidence="6">
    <name>unnamed</name>
</geneLocation>
<keyword evidence="3" id="KW-0378">Hydrolase</keyword>
<evidence type="ECO:0000313" key="6">
    <source>
        <dbReference type="EMBL" id="XDI35052.1"/>
    </source>
</evidence>
<dbReference type="SUPFAM" id="SSF50199">
    <property type="entry name" value="Staphylococcal nuclease"/>
    <property type="match status" value="1"/>
</dbReference>
<sequence>MKKRLVGLAMMVGLLSGCEMGDFIEGSQDFTGANPVDFAETLDQLRDKTLTGPSTEGEGAASNGDDSKDEQTTTYEYYPTKPKGKLYPAKVIGIIDGDTITIDEVVIGNAENEEHIILKDQKIRLIGVDAPEISTNGDYSKPERFGTEATNFTSSHLLNRTVYLEVKEDALYDPYDRLLAHIWLDEGNLLGNFNALLLHEGYASIMSIAPHTTYASIFKGIEQQAKQDGVGMWGE</sequence>
<dbReference type="GO" id="GO:0004519">
    <property type="term" value="F:endonuclease activity"/>
    <property type="evidence" value="ECO:0007669"/>
    <property type="project" value="UniProtKB-KW"/>
</dbReference>
<dbReference type="InterPro" id="IPR035437">
    <property type="entry name" value="SNase_OB-fold_sf"/>
</dbReference>
<dbReference type="Gene3D" id="2.40.50.90">
    <property type="match status" value="1"/>
</dbReference>
<dbReference type="PANTHER" id="PTHR12302">
    <property type="entry name" value="EBNA2 BINDING PROTEIN P100"/>
    <property type="match status" value="1"/>
</dbReference>
<keyword evidence="1" id="KW-0540">Nuclease</keyword>
<dbReference type="AlphaFoldDB" id="A0AB39BN79"/>
<dbReference type="PROSITE" id="PS51257">
    <property type="entry name" value="PROKAR_LIPOPROTEIN"/>
    <property type="match status" value="1"/>
</dbReference>